<keyword evidence="3" id="KW-1185">Reference proteome</keyword>
<dbReference type="PANTHER" id="PTHR46623">
    <property type="entry name" value="CARBOXYMETHYLENEBUTENOLIDASE-RELATED"/>
    <property type="match status" value="1"/>
</dbReference>
<dbReference type="InterPro" id="IPR051049">
    <property type="entry name" value="Dienelactone_hydrolase-like"/>
</dbReference>
<dbReference type="AlphaFoldDB" id="A0A3D9KYV3"/>
<accession>A0A3D9KYV3</accession>
<feature type="domain" description="Dienelactone hydrolase" evidence="1">
    <location>
        <begin position="78"/>
        <end position="279"/>
    </location>
</feature>
<evidence type="ECO:0000313" key="2">
    <source>
        <dbReference type="EMBL" id="RED94063.1"/>
    </source>
</evidence>
<sequence length="282" mass="31372">MILNISPITLISALLIWLIEPTEINQLTMCHNTTQAFAQLSYDDAFAMAHLDPNPYPAQEFNGEMITYPASDGNAANAYFVKAKQPSNDYLLVIHEWYGLNAYVKNESDKFAKRFPDMNVIALDLYDGKVADNREDARKYMQAVSTERALTIIKGAAAFAGQEADLYTIGWCFGGGWSLQAAITLGTQAKGAVMFYGMPETETDRLEKLQCDVLAVFAEQDKWITPEVAARFEASMAKLSPELTLKSYDAGHGFANPSNPVYDQEAASKAYRHVFDFISARR</sequence>
<dbReference type="OrthoDB" id="9787933at2"/>
<dbReference type="SUPFAM" id="SSF53474">
    <property type="entry name" value="alpha/beta-Hydrolases"/>
    <property type="match status" value="1"/>
</dbReference>
<dbReference type="Proteomes" id="UP000256779">
    <property type="component" value="Unassembled WGS sequence"/>
</dbReference>
<name>A0A3D9KYV3_MARFU</name>
<dbReference type="PANTHER" id="PTHR46623:SF6">
    <property type="entry name" value="ALPHA_BETA-HYDROLASES SUPERFAMILY PROTEIN"/>
    <property type="match status" value="1"/>
</dbReference>
<dbReference type="RefSeq" id="WP_115869667.1">
    <property type="nucleotide sequence ID" value="NZ_QREG01000022.1"/>
</dbReference>
<dbReference type="InterPro" id="IPR029058">
    <property type="entry name" value="AB_hydrolase_fold"/>
</dbReference>
<comment type="caution">
    <text evidence="2">The sequence shown here is derived from an EMBL/GenBank/DDBJ whole genome shotgun (WGS) entry which is preliminary data.</text>
</comment>
<dbReference type="Pfam" id="PF01738">
    <property type="entry name" value="DLH"/>
    <property type="match status" value="1"/>
</dbReference>
<evidence type="ECO:0000313" key="3">
    <source>
        <dbReference type="Proteomes" id="UP000256779"/>
    </source>
</evidence>
<organism evidence="2 3">
    <name type="scientific">Marinoscillum furvescens DSM 4134</name>
    <dbReference type="NCBI Taxonomy" id="1122208"/>
    <lineage>
        <taxon>Bacteria</taxon>
        <taxon>Pseudomonadati</taxon>
        <taxon>Bacteroidota</taxon>
        <taxon>Cytophagia</taxon>
        <taxon>Cytophagales</taxon>
        <taxon>Reichenbachiellaceae</taxon>
        <taxon>Marinoscillum</taxon>
    </lineage>
</organism>
<gene>
    <name evidence="2" type="ORF">C7460_1224</name>
</gene>
<proteinExistence type="predicted"/>
<dbReference type="EMBL" id="QREG01000022">
    <property type="protein sequence ID" value="RED94063.1"/>
    <property type="molecule type" value="Genomic_DNA"/>
</dbReference>
<dbReference type="Gene3D" id="3.40.50.1820">
    <property type="entry name" value="alpha/beta hydrolase"/>
    <property type="match status" value="1"/>
</dbReference>
<dbReference type="GO" id="GO:0016787">
    <property type="term" value="F:hydrolase activity"/>
    <property type="evidence" value="ECO:0007669"/>
    <property type="project" value="InterPro"/>
</dbReference>
<dbReference type="InterPro" id="IPR002925">
    <property type="entry name" value="Dienelactn_hydro"/>
</dbReference>
<reference evidence="2 3" key="1">
    <citation type="submission" date="2018-07" db="EMBL/GenBank/DDBJ databases">
        <title>Genomic Encyclopedia of Type Strains, Phase IV (KMG-IV): sequencing the most valuable type-strain genomes for metagenomic binning, comparative biology and taxonomic classification.</title>
        <authorList>
            <person name="Goeker M."/>
        </authorList>
    </citation>
    <scope>NUCLEOTIDE SEQUENCE [LARGE SCALE GENOMIC DNA]</scope>
    <source>
        <strain evidence="2 3">DSM 4134</strain>
    </source>
</reference>
<evidence type="ECO:0000259" key="1">
    <source>
        <dbReference type="Pfam" id="PF01738"/>
    </source>
</evidence>
<protein>
    <submittedName>
        <fullName evidence="2">Carboxymethylenebutenolidase</fullName>
    </submittedName>
</protein>